<evidence type="ECO:0000313" key="3">
    <source>
        <dbReference type="Proteomes" id="UP000611796"/>
    </source>
</evidence>
<gene>
    <name evidence="2" type="ORF">H8891_13055</name>
</gene>
<feature type="region of interest" description="Disordered" evidence="1">
    <location>
        <begin position="72"/>
        <end position="104"/>
    </location>
</feature>
<accession>A0ABR7K6J2</accession>
<dbReference type="EMBL" id="JACRWD010000007">
    <property type="protein sequence ID" value="MBC6004719.1"/>
    <property type="molecule type" value="Genomic_DNA"/>
</dbReference>
<comment type="caution">
    <text evidence="2">The sequence shown here is derived from an EMBL/GenBank/DDBJ whole genome shotgun (WGS) entry which is preliminary data.</text>
</comment>
<protein>
    <submittedName>
        <fullName evidence="2">Uncharacterized protein</fullName>
    </submittedName>
</protein>
<keyword evidence="3" id="KW-1185">Reference proteome</keyword>
<dbReference type="RefSeq" id="WP_187006765.1">
    <property type="nucleotide sequence ID" value="NZ_JACRWD010000007.1"/>
</dbReference>
<name>A0ABR7K6J2_9FIRM</name>
<sequence length="392" mass="44590">MEENKTTRVNRTVNYYSDRPMYDHYPERPKYDHCPERPEYDYYPERPKYDHRPVKPEYDHCPERPMYDHYPERPKHDHYPERPKHDHYPERPKHDHYPERPDHDCHDEKTKHDCHDEKHEHDCRDEKCKSNCSCCPEKTTLTSNGCTKCCNPMDIHCPDIHCAVCTPILADKIHAFACTKQSISQSNPALFTINNPPTGGFPVGSRVCINKIAVRFTCAGITTDPLPINICSFTGSLPPRTSPSCSASLFNSYEGTITSNFLCHDKGTCATFAHNDLDVTLIGAQYVVEGFIGSVPFTASTVVFGPRIYNDINLFGNICLPKSKDELTLRANFEFKFIAKQITPSAAGILAGGTTFDATILDILSISEKLFSIKQEELVVYSSPDGFKRREE</sequence>
<dbReference type="Proteomes" id="UP000611796">
    <property type="component" value="Unassembled WGS sequence"/>
</dbReference>
<feature type="compositionally biased region" description="Basic and acidic residues" evidence="1">
    <location>
        <begin position="20"/>
        <end position="58"/>
    </location>
</feature>
<organism evidence="2 3">
    <name type="scientific">Paeniclostridium hominis</name>
    <dbReference type="NCBI Taxonomy" id="2764329"/>
    <lineage>
        <taxon>Bacteria</taxon>
        <taxon>Bacillati</taxon>
        <taxon>Bacillota</taxon>
        <taxon>Clostridia</taxon>
        <taxon>Peptostreptococcales</taxon>
        <taxon>Peptostreptococcaceae</taxon>
        <taxon>Paeniclostridium</taxon>
    </lineage>
</organism>
<reference evidence="2 3" key="1">
    <citation type="submission" date="2020-08" db="EMBL/GenBank/DDBJ databases">
        <authorList>
            <person name="Liu C."/>
            <person name="Sun Q."/>
        </authorList>
    </citation>
    <scope>NUCLEOTIDE SEQUENCE [LARGE SCALE GENOMIC DNA]</scope>
    <source>
        <strain evidence="2 3">NSJ-45</strain>
    </source>
</reference>
<proteinExistence type="predicted"/>
<feature type="region of interest" description="Disordered" evidence="1">
    <location>
        <begin position="1"/>
        <end position="58"/>
    </location>
</feature>
<evidence type="ECO:0000256" key="1">
    <source>
        <dbReference type="SAM" id="MobiDB-lite"/>
    </source>
</evidence>
<evidence type="ECO:0000313" key="2">
    <source>
        <dbReference type="EMBL" id="MBC6004719.1"/>
    </source>
</evidence>